<evidence type="ECO:0000256" key="6">
    <source>
        <dbReference type="ARBA" id="ARBA00004570"/>
    </source>
</evidence>
<evidence type="ECO:0000256" key="14">
    <source>
        <dbReference type="ARBA" id="ARBA00022741"/>
    </source>
</evidence>
<evidence type="ECO:0000256" key="17">
    <source>
        <dbReference type="ARBA" id="ARBA00022842"/>
    </source>
</evidence>
<dbReference type="EMBL" id="PUHR01000009">
    <property type="protein sequence ID" value="KAG0671683.1"/>
    <property type="molecule type" value="Genomic_DNA"/>
</dbReference>
<proteinExistence type="inferred from homology"/>
<dbReference type="HAMAP" id="MF_03184">
    <property type="entry name" value="Phosphofructokinase_I_E"/>
    <property type="match status" value="1"/>
</dbReference>
<dbReference type="GO" id="GO:0030388">
    <property type="term" value="P:fructose 1,6-bisphosphate metabolic process"/>
    <property type="evidence" value="ECO:0007669"/>
    <property type="project" value="TreeGrafter"/>
</dbReference>
<feature type="binding site" description="in other chain" evidence="22">
    <location>
        <begin position="865"/>
        <end position="868"/>
    </location>
    <ligand>
        <name>beta-D-fructose 2,6-bisphosphate</name>
        <dbReference type="ChEBI" id="CHEBI:58579"/>
        <note>allosteric activator; ligand shared between dimeric partners</note>
    </ligand>
</feature>
<comment type="function">
    <text evidence="2 22">Catalyzes the phosphorylation of D-fructose 6-phosphate to fructose 1,6-bisphosphate by ATP, the first committing step of glycolysis.</text>
</comment>
<evidence type="ECO:0000256" key="22">
    <source>
        <dbReference type="HAMAP-Rule" id="MF_03184"/>
    </source>
</evidence>
<keyword evidence="25" id="KW-1185">Reference proteome</keyword>
<comment type="function">
    <text evidence="3">Required for peroxisome inheritance.</text>
</comment>
<dbReference type="GO" id="GO:0005945">
    <property type="term" value="C:6-phosphofructokinase complex"/>
    <property type="evidence" value="ECO:0007669"/>
    <property type="project" value="TreeGrafter"/>
</dbReference>
<name>A0A9P6WDZ3_MAUEX</name>
<dbReference type="Gene3D" id="3.40.50.460">
    <property type="entry name" value="Phosphofructokinase domain"/>
    <property type="match status" value="2"/>
</dbReference>
<evidence type="ECO:0000313" key="24">
    <source>
        <dbReference type="EMBL" id="KAG0671683.1"/>
    </source>
</evidence>
<dbReference type="GO" id="GO:0005524">
    <property type="term" value="F:ATP binding"/>
    <property type="evidence" value="ECO:0007669"/>
    <property type="project" value="UniProtKB-KW"/>
</dbReference>
<feature type="region of interest" description="Interdomain linker" evidence="22">
    <location>
        <begin position="586"/>
        <end position="599"/>
    </location>
</feature>
<keyword evidence="12 22" id="KW-0808">Transferase</keyword>
<comment type="similarity">
    <text evidence="22">Belongs to the phosphofructokinase type A (PFKA) family. ATP-dependent PFK group I subfamily. Eukaryotic two domain clade 'E' sub-subfamily.</text>
</comment>
<evidence type="ECO:0000256" key="1">
    <source>
        <dbReference type="ARBA" id="ARBA00001946"/>
    </source>
</evidence>
<evidence type="ECO:0000313" key="25">
    <source>
        <dbReference type="Proteomes" id="UP000750334"/>
    </source>
</evidence>
<dbReference type="GO" id="GO:0003872">
    <property type="term" value="F:6-phosphofructokinase activity"/>
    <property type="evidence" value="ECO:0007669"/>
    <property type="project" value="UniProtKB-UniRule"/>
</dbReference>
<feature type="binding site" evidence="22">
    <location>
        <position position="487"/>
    </location>
    <ligand>
        <name>substrate</name>
        <note>ligand shared between dimeric partners</note>
    </ligand>
</feature>
<dbReference type="GO" id="GO:0016208">
    <property type="term" value="F:AMP binding"/>
    <property type="evidence" value="ECO:0007669"/>
    <property type="project" value="TreeGrafter"/>
</dbReference>
<dbReference type="GO" id="GO:0006002">
    <property type="term" value="P:fructose 6-phosphate metabolic process"/>
    <property type="evidence" value="ECO:0007669"/>
    <property type="project" value="InterPro"/>
</dbReference>
<feature type="binding site" evidence="22">
    <location>
        <position position="859"/>
    </location>
    <ligand>
        <name>beta-D-fructose 2,6-bisphosphate</name>
        <dbReference type="ChEBI" id="CHEBI:58579"/>
        <note>allosteric activator; ligand shared between dimeric partners</note>
    </ligand>
</feature>
<feature type="binding site" evidence="22">
    <location>
        <position position="766"/>
    </location>
    <ligand>
        <name>beta-D-fructose 2,6-bisphosphate</name>
        <dbReference type="ChEBI" id="CHEBI:58579"/>
        <note>allosteric activator; ligand shared between dimeric partners</note>
    </ligand>
</feature>
<dbReference type="FunFam" id="3.40.50.450:FF:000010">
    <property type="entry name" value="ATP-dependent 6-phosphofructokinase"/>
    <property type="match status" value="1"/>
</dbReference>
<comment type="caution">
    <text evidence="24">The sequence shown here is derived from an EMBL/GenBank/DDBJ whole genome shotgun (WGS) entry which is preliminary data.</text>
</comment>
<dbReference type="InterPro" id="IPR029068">
    <property type="entry name" value="Glyas_Bleomycin-R_OHBP_Dase"/>
</dbReference>
<keyword evidence="20 22" id="KW-0324">Glycolysis</keyword>
<dbReference type="GO" id="GO:0070095">
    <property type="term" value="F:fructose-6-phosphate binding"/>
    <property type="evidence" value="ECO:0007669"/>
    <property type="project" value="TreeGrafter"/>
</dbReference>
<feature type="binding site" description="in other chain" evidence="22">
    <location>
        <begin position="493"/>
        <end position="496"/>
    </location>
    <ligand>
        <name>substrate</name>
        <note>ligand shared between dimeric partners</note>
    </ligand>
</feature>
<feature type="binding site" evidence="22">
    <location>
        <position position="395"/>
    </location>
    <ligand>
        <name>substrate</name>
        <note>ligand shared between dimeric partners</note>
    </ligand>
</feature>
<dbReference type="GO" id="GO:0042802">
    <property type="term" value="F:identical protein binding"/>
    <property type="evidence" value="ECO:0007669"/>
    <property type="project" value="TreeGrafter"/>
</dbReference>
<dbReference type="EC" id="2.7.1.11" evidence="22"/>
<dbReference type="FunFam" id="3.40.50.460:FF:000008">
    <property type="entry name" value="ATP-dependent 6-phosphofructokinase"/>
    <property type="match status" value="1"/>
</dbReference>
<feature type="binding site" description="in other chain" evidence="22">
    <location>
        <begin position="402"/>
        <end position="404"/>
    </location>
    <ligand>
        <name>substrate</name>
        <note>ligand shared between dimeric partners</note>
    </ligand>
</feature>
<dbReference type="InterPro" id="IPR000023">
    <property type="entry name" value="Phosphofructokinase_dom"/>
</dbReference>
<evidence type="ECO:0000256" key="5">
    <source>
        <dbReference type="ARBA" id="ARBA00004496"/>
    </source>
</evidence>
<organism evidence="24 25">
    <name type="scientific">Maudiozyma exigua</name>
    <name type="common">Yeast</name>
    <name type="synonym">Kazachstania exigua</name>
    <dbReference type="NCBI Taxonomy" id="34358"/>
    <lineage>
        <taxon>Eukaryota</taxon>
        <taxon>Fungi</taxon>
        <taxon>Dikarya</taxon>
        <taxon>Ascomycota</taxon>
        <taxon>Saccharomycotina</taxon>
        <taxon>Saccharomycetes</taxon>
        <taxon>Saccharomycetales</taxon>
        <taxon>Saccharomycetaceae</taxon>
        <taxon>Maudiozyma</taxon>
    </lineage>
</organism>
<dbReference type="Gene3D" id="3.40.50.450">
    <property type="match status" value="2"/>
</dbReference>
<keyword evidence="13 22" id="KW-0479">Metal-binding</keyword>
<evidence type="ECO:0000256" key="12">
    <source>
        <dbReference type="ARBA" id="ARBA00022679"/>
    </source>
</evidence>
<dbReference type="Pfam" id="PF00365">
    <property type="entry name" value="PFK"/>
    <property type="match status" value="2"/>
</dbReference>
<dbReference type="InterPro" id="IPR022953">
    <property type="entry name" value="ATP_PFK"/>
</dbReference>
<dbReference type="GO" id="GO:0045033">
    <property type="term" value="P:peroxisome inheritance"/>
    <property type="evidence" value="ECO:0007669"/>
    <property type="project" value="InterPro"/>
</dbReference>
<evidence type="ECO:0000256" key="7">
    <source>
        <dbReference type="ARBA" id="ARBA00004679"/>
    </source>
</evidence>
<dbReference type="GO" id="GO:0005780">
    <property type="term" value="C:extrinsic component of intraperoxisomal membrane"/>
    <property type="evidence" value="ECO:0007669"/>
    <property type="project" value="InterPro"/>
</dbReference>
<comment type="subcellular location">
    <subcellularLocation>
        <location evidence="5 22">Cytoplasm</location>
    </subcellularLocation>
    <subcellularLocation>
        <location evidence="6">Mitochondrion outer membrane</location>
        <topology evidence="6">Peripheral membrane protein</topology>
        <orientation evidence="6">Cytoplasmic side</orientation>
    </subcellularLocation>
    <subcellularLocation>
        <location evidence="4">Peroxisome membrane</location>
        <topology evidence="4">Peripheral membrane protein</topology>
    </subcellularLocation>
</comment>
<reference evidence="24 25" key="1">
    <citation type="submission" date="2020-11" db="EMBL/GenBank/DDBJ databases">
        <title>Kefir isolates.</title>
        <authorList>
            <person name="Marcisauskas S."/>
            <person name="Kim Y."/>
            <person name="Blasche S."/>
        </authorList>
    </citation>
    <scope>NUCLEOTIDE SEQUENCE [LARGE SCALE GENOMIC DNA]</scope>
    <source>
        <strain evidence="24 25">OG2</strain>
    </source>
</reference>
<feature type="region of interest" description="C-terminal regulatory PFK domain 2" evidence="22">
    <location>
        <begin position="600"/>
        <end position="1290"/>
    </location>
</feature>
<evidence type="ECO:0000259" key="23">
    <source>
        <dbReference type="Pfam" id="PF00365"/>
    </source>
</evidence>
<keyword evidence="19" id="KW-0576">Peroxisome</keyword>
<protein>
    <recommendedName>
        <fullName evidence="22">ATP-dependent 6-phosphofructokinase</fullName>
        <shortName evidence="22">ATP-PFK</shortName>
        <shortName evidence="22">Phosphofructokinase</shortName>
        <ecNumber evidence="22">2.7.1.11</ecNumber>
    </recommendedName>
    <alternativeName>
        <fullName evidence="22">Phosphohexokinase</fullName>
    </alternativeName>
</protein>
<feature type="binding site" description="in other chain" evidence="22">
    <location>
        <position position="947"/>
    </location>
    <ligand>
        <name>beta-D-fructose 2,6-bisphosphate</name>
        <dbReference type="ChEBI" id="CHEBI:58579"/>
        <note>allosteric activator; ligand shared between dimeric partners</note>
    </ligand>
</feature>
<evidence type="ECO:0000256" key="4">
    <source>
        <dbReference type="ARBA" id="ARBA00004421"/>
    </source>
</evidence>
<dbReference type="InterPro" id="IPR024758">
    <property type="entry name" value="Inp1"/>
</dbReference>
<comment type="pathway">
    <text evidence="7 22">Carbohydrate degradation; glycolysis; D-glyceraldehyde 3-phosphate and glycerone phosphate from D-glucose: step 3/4.</text>
</comment>
<dbReference type="Gene3D" id="3.10.180.10">
    <property type="entry name" value="2,3-Dihydroxybiphenyl 1,2-Dioxygenase, domain 1"/>
    <property type="match status" value="1"/>
</dbReference>
<evidence type="ECO:0000256" key="13">
    <source>
        <dbReference type="ARBA" id="ARBA00022723"/>
    </source>
</evidence>
<keyword evidence="18" id="KW-0472">Membrane</keyword>
<dbReference type="PANTHER" id="PTHR13697">
    <property type="entry name" value="PHOSPHOFRUCTOKINASE"/>
    <property type="match status" value="1"/>
</dbReference>
<keyword evidence="15 22" id="KW-0418">Kinase</keyword>
<dbReference type="GO" id="GO:0048029">
    <property type="term" value="F:monosaccharide binding"/>
    <property type="evidence" value="ECO:0007669"/>
    <property type="project" value="TreeGrafter"/>
</dbReference>
<comment type="caution">
    <text evidence="22">Lacks conserved residue(s) required for the propagation of feature annotation.</text>
</comment>
<keyword evidence="14 22" id="KW-0547">Nucleotide-binding</keyword>
<comment type="cofactor">
    <cofactor evidence="1 22">
        <name>Mg(2+)</name>
        <dbReference type="ChEBI" id="CHEBI:18420"/>
    </cofactor>
</comment>
<dbReference type="GO" id="GO:1902600">
    <property type="term" value="P:proton transmembrane transport"/>
    <property type="evidence" value="ECO:0007669"/>
    <property type="project" value="UniProtKB-ARBA"/>
</dbReference>
<comment type="catalytic activity">
    <reaction evidence="21 22">
        <text>beta-D-fructose 6-phosphate + ATP = beta-D-fructose 1,6-bisphosphate + ADP + H(+)</text>
        <dbReference type="Rhea" id="RHEA:16109"/>
        <dbReference type="ChEBI" id="CHEBI:15378"/>
        <dbReference type="ChEBI" id="CHEBI:30616"/>
        <dbReference type="ChEBI" id="CHEBI:32966"/>
        <dbReference type="ChEBI" id="CHEBI:57634"/>
        <dbReference type="ChEBI" id="CHEBI:456216"/>
        <dbReference type="EC" id="2.7.1.11"/>
    </reaction>
</comment>
<evidence type="ECO:0000256" key="3">
    <source>
        <dbReference type="ARBA" id="ARBA00003594"/>
    </source>
</evidence>
<evidence type="ECO:0000256" key="20">
    <source>
        <dbReference type="ARBA" id="ARBA00023152"/>
    </source>
</evidence>
<evidence type="ECO:0000256" key="15">
    <source>
        <dbReference type="ARBA" id="ARBA00022777"/>
    </source>
</evidence>
<evidence type="ECO:0000256" key="9">
    <source>
        <dbReference type="ARBA" id="ARBA00011412"/>
    </source>
</evidence>
<dbReference type="GO" id="GO:0061621">
    <property type="term" value="P:canonical glycolysis"/>
    <property type="evidence" value="ECO:0007669"/>
    <property type="project" value="TreeGrafter"/>
</dbReference>
<evidence type="ECO:0000256" key="16">
    <source>
        <dbReference type="ARBA" id="ARBA00022840"/>
    </source>
</evidence>
<accession>A0A9P6WDZ3</accession>
<sequence length="1290" mass="141561">MAVNTPIVNGTSFATVVAYSKDGYQKAVEFYSKLLELNATTGGVCLENETLLSNSAIAIKVSLQENKNKQGEIDNQIKYLTSIAKTNDWRSHVNQSLVFNTTDLASLQDAFKQLDYPNQAYPSDLLPMQLYTIDPLGNIIGVTSTKNAVSTKSNLPGSATVAGTAAVTAAHTPGSVSKNHSFTDLSYLVKTSNNYPSLPKDTIPLAQKKSIAVMTSGGDAQGMNSNVRAIVRSAIFKGCRAFVVMEGYEGLVKGGPEYIKEFNWEDVRGWSAEGGTNIGTARCLEFRERPGRLLGAQHLIEAGVDALIVCGGDGSLTGADLFRSEWPSLIKELLDTNKISKEQHTRYQHLNICGTVGSIDNDMSTTDATIGAYSALDRICTAIDYVEATANSHSRAFVVEVMGRNCGWLALLAGIATSADYIFIPEKPATSSEWQDQMCDIVSKHRARGKRTTIVIVAEGAIAADLTPISTADVHKVLVDRLGLDTRITTLGHVQRGGTAVAYDRMLATLQGVEAVNAVLESTPDTPSPLIAINENKIVRKPLVESVKLTKAVAAAIQAKDFKKAMSLRDTEFIEHLNNFMAINSADHNPPKLGSDKRLKIAIVNVGAPAGGINSAVYSMATYCMSQGHKPYGIYNGWSGLARHESVRSLDWKEMIGWQSRGGSELGTNRVTPEEADIGMVAYYFQKYQFDGLIIVGGFEAFTSLHQLEKARESYPAFRIPMVLIPATLSNNVPGTEYSLGCDTSLNALMKYCDVVKQSAASTRGRAFVVDTQGGNSGYLATCASLSVGAAASYVPEEGIRLEQLQQDITSLGESFEKAEGRNGFGKLILKSTNASKAMSAEDLAKIITAEAQGEFDAKAAVPGHIQQGGIPSPIDRTRATRLAVRAVDFIEKQQSTLEVTRAGDEDYKSDNKVLANTASVLGIKGSHVAFTGIRRLYDFETEIEKRMPKVIHWEQTRAIADHLVGRKRMEQIKGSKIYGSPIKKKKQPRVTTTSSYAENRKSAQRISLFHQEDVRILCGSLSTTTPTLTDFKNSSTSLLAMGPLEIYEIKTNCSCSKYMTIGKNGDIIHPLLPKLKITRVRKNNDDNSRYSYYISFSNPSRFWEIQFSQCMNNNGGSEFEKVISTLCNVVCLEEPSEIVPEVHDISFGDSPTINNETDSETDELNYLLEDSEEDDEKDNTNDPDEVNVKFSVRSRSFEFELRNVEINQEFRKVMNDILPPLKPFPSTKKWNWSERTDVKSRKLAYRGSLYIPNNTPKSSFDITSNKLNRRSVSGLSDYDTLVSLHNLRL</sequence>
<evidence type="ECO:0000256" key="11">
    <source>
        <dbReference type="ARBA" id="ARBA00022533"/>
    </source>
</evidence>
<dbReference type="PRINTS" id="PR00476">
    <property type="entry name" value="PHFRCTKINASE"/>
</dbReference>
<dbReference type="Proteomes" id="UP000750334">
    <property type="component" value="Unassembled WGS sequence"/>
</dbReference>
<dbReference type="InterPro" id="IPR015912">
    <property type="entry name" value="Phosphofructokinase_CS"/>
</dbReference>
<dbReference type="OrthoDB" id="537915at2759"/>
<gene>
    <name evidence="24" type="primary">PFK2</name>
    <name evidence="24" type="ORF">C6P45_005289</name>
</gene>
<evidence type="ECO:0000256" key="19">
    <source>
        <dbReference type="ARBA" id="ARBA00023140"/>
    </source>
</evidence>
<feature type="binding site" evidence="22">
    <location>
        <begin position="282"/>
        <end position="283"/>
    </location>
    <ligand>
        <name>ATP</name>
        <dbReference type="ChEBI" id="CHEBI:30616"/>
    </ligand>
</feature>
<evidence type="ECO:0000256" key="18">
    <source>
        <dbReference type="ARBA" id="ARBA00023136"/>
    </source>
</evidence>
<dbReference type="InterPro" id="IPR035966">
    <property type="entry name" value="PKF_sf"/>
</dbReference>
<feature type="region of interest" description="N-terminal catalytic PFK domain 1" evidence="22">
    <location>
        <begin position="1"/>
        <end position="585"/>
    </location>
</feature>
<feature type="active site" description="Proton acceptor" evidence="22">
    <location>
        <position position="360"/>
    </location>
</feature>
<keyword evidence="17 22" id="KW-0460">Magnesium</keyword>
<feature type="binding site" description="in other chain" evidence="22">
    <location>
        <position position="459"/>
    </location>
    <ligand>
        <name>substrate</name>
        <note>ligand shared between dimeric partners</note>
    </ligand>
</feature>
<feature type="binding site" description="in other chain" evidence="22">
    <location>
        <position position="670"/>
    </location>
    <ligand>
        <name>beta-D-fructose 2,6-bisphosphate</name>
        <dbReference type="ChEBI" id="CHEBI:58579"/>
        <note>allosteric activator; ligand shared between dimeric partners</note>
    </ligand>
</feature>
<keyword evidence="11 22" id="KW-0021">Allosteric enzyme</keyword>
<dbReference type="InterPro" id="IPR009161">
    <property type="entry name" value="6-Pfructokinase_euk"/>
</dbReference>
<evidence type="ECO:0000256" key="2">
    <source>
        <dbReference type="ARBA" id="ARBA00002659"/>
    </source>
</evidence>
<feature type="binding site" description="in other chain" evidence="22">
    <location>
        <begin position="358"/>
        <end position="360"/>
    </location>
    <ligand>
        <name>substrate</name>
        <note>ligand shared between dimeric partners</note>
    </ligand>
</feature>
<dbReference type="PROSITE" id="PS00433">
    <property type="entry name" value="PHOSPHOFRUCTOKINASE"/>
    <property type="match status" value="2"/>
</dbReference>
<feature type="binding site" evidence="22">
    <location>
        <position position="218"/>
    </location>
    <ligand>
        <name>ATP</name>
        <dbReference type="ChEBI" id="CHEBI:30616"/>
    </ligand>
</feature>
<comment type="similarity">
    <text evidence="8">Belongs to the INP1 family.</text>
</comment>
<evidence type="ECO:0000256" key="21">
    <source>
        <dbReference type="ARBA" id="ARBA00048070"/>
    </source>
</evidence>
<evidence type="ECO:0000256" key="8">
    <source>
        <dbReference type="ARBA" id="ARBA00010707"/>
    </source>
</evidence>
<dbReference type="GO" id="GO:0051453">
    <property type="term" value="P:regulation of intracellular pH"/>
    <property type="evidence" value="ECO:0007669"/>
    <property type="project" value="UniProtKB-ARBA"/>
</dbReference>
<dbReference type="NCBIfam" id="TIGR02478">
    <property type="entry name" value="6PF1K_euk"/>
    <property type="match status" value="1"/>
</dbReference>
<feature type="binding site" description="in other chain" evidence="22">
    <location>
        <begin position="728"/>
        <end position="732"/>
    </location>
    <ligand>
        <name>beta-D-fructose 2,6-bisphosphate</name>
        <dbReference type="ChEBI" id="CHEBI:58579"/>
        <note>allosteric activator; ligand shared between dimeric partners</note>
    </ligand>
</feature>
<evidence type="ECO:0000256" key="10">
    <source>
        <dbReference type="ARBA" id="ARBA00022490"/>
    </source>
</evidence>
<keyword evidence="16 22" id="KW-0067">ATP-binding</keyword>
<dbReference type="FunFam" id="3.40.50.460:FF:000007">
    <property type="entry name" value="ATP-dependent 6-phosphofructokinase"/>
    <property type="match status" value="1"/>
</dbReference>
<dbReference type="PANTHER" id="PTHR13697:SF4">
    <property type="entry name" value="ATP-DEPENDENT 6-PHOSPHOFRUCTOKINASE"/>
    <property type="match status" value="1"/>
</dbReference>
<feature type="binding site" evidence="22">
    <location>
        <begin position="312"/>
        <end position="315"/>
    </location>
    <ligand>
        <name>ATP</name>
        <dbReference type="ChEBI" id="CHEBI:30616"/>
    </ligand>
</feature>
<dbReference type="Pfam" id="PF12634">
    <property type="entry name" value="Inp1"/>
    <property type="match status" value="1"/>
</dbReference>
<comment type="subunit">
    <text evidence="9 22">Heterooctamer of 4 alpha and 4 beta chains.</text>
</comment>
<feature type="binding site" evidence="22">
    <location>
        <position position="313"/>
    </location>
    <ligand>
        <name>Mg(2+)</name>
        <dbReference type="ChEBI" id="CHEBI:18420"/>
        <note>catalytic</note>
    </ligand>
</feature>
<comment type="activity regulation">
    <text evidence="22">Allosterically activated by ADP, AMP, or fructose 2,6-bisphosphate, and allosterically inhibited by ATP or citrate.</text>
</comment>
<dbReference type="SUPFAM" id="SSF53784">
    <property type="entry name" value="Phosphofructokinase"/>
    <property type="match status" value="2"/>
</dbReference>
<feature type="domain" description="Phosphofructokinase" evidence="23">
    <location>
        <begin position="600"/>
        <end position="891"/>
    </location>
</feature>
<dbReference type="GO" id="GO:0046872">
    <property type="term" value="F:metal ion binding"/>
    <property type="evidence" value="ECO:0007669"/>
    <property type="project" value="UniProtKB-KW"/>
</dbReference>
<feature type="domain" description="Phosphofructokinase" evidence="23">
    <location>
        <begin position="211"/>
        <end position="519"/>
    </location>
</feature>
<keyword evidence="10 22" id="KW-0963">Cytoplasm</keyword>
<feature type="binding site" description="in other chain" evidence="22">
    <location>
        <begin position="773"/>
        <end position="775"/>
    </location>
    <ligand>
        <name>beta-D-fructose 2,6-bisphosphate</name>
        <dbReference type="ChEBI" id="CHEBI:58579"/>
        <note>allosteric activator; ligand shared between dimeric partners</note>
    </ligand>
</feature>
<dbReference type="GO" id="GO:0005741">
    <property type="term" value="C:mitochondrial outer membrane"/>
    <property type="evidence" value="ECO:0007669"/>
    <property type="project" value="UniProtKB-SubCell"/>
</dbReference>